<keyword evidence="4" id="KW-0812">Transmembrane</keyword>
<dbReference type="PANTHER" id="PTHR11504:SF0">
    <property type="entry name" value="CYTOCHROME C OXIDASE SUBUNIT"/>
    <property type="match status" value="1"/>
</dbReference>
<reference evidence="13" key="2">
    <citation type="submission" date="2014-07" db="EMBL/GenBank/DDBJ databases">
        <authorList>
            <person name="Hull J."/>
        </authorList>
    </citation>
    <scope>NUCLEOTIDE SEQUENCE</scope>
</reference>
<dbReference type="AlphaFoldDB" id="A0A0A9Z4N9"/>
<feature type="non-terminal residue" evidence="13">
    <location>
        <position position="1"/>
    </location>
</feature>
<name>A0A0A9Z4N9_LYGHE</name>
<sequence length="123" mass="13777">EKLEKCFNIKMAASVGAVARRGISSSGLLLKEIEYASASAGGHGGGWKFWKNLSLFVGLPAVGVCMANAWYAHQNEPHERIEFVKYDHMRLRTKKFPWGDGNHSFFHNPHVNALPDGYEDVHH</sequence>
<evidence type="ECO:0000256" key="2">
    <source>
        <dbReference type="ARBA" id="ARBA00004673"/>
    </source>
</evidence>
<comment type="similarity">
    <text evidence="3 11">Belongs to the cytochrome c oxidase subunit 6A family.</text>
</comment>
<evidence type="ECO:0000256" key="3">
    <source>
        <dbReference type="ARBA" id="ARBA00005553"/>
    </source>
</evidence>
<accession>A0A0A9Z4N9</accession>
<dbReference type="UniPathway" id="UPA00705"/>
<dbReference type="InterPro" id="IPR018507">
    <property type="entry name" value="Cyt_c_oxidase_su6a_CS"/>
</dbReference>
<dbReference type="GO" id="GO:0006123">
    <property type="term" value="P:mitochondrial electron transport, cytochrome c to oxygen"/>
    <property type="evidence" value="ECO:0007669"/>
    <property type="project" value="TreeGrafter"/>
</dbReference>
<keyword evidence="6" id="KW-0809">Transit peptide</keyword>
<evidence type="ECO:0000256" key="1">
    <source>
        <dbReference type="ARBA" id="ARBA00004434"/>
    </source>
</evidence>
<evidence type="ECO:0000256" key="4">
    <source>
        <dbReference type="ARBA" id="ARBA00022692"/>
    </source>
</evidence>
<gene>
    <name evidence="13" type="primary">COX6A</name>
    <name evidence="13" type="ORF">CM83_27612</name>
</gene>
<reference evidence="13" key="1">
    <citation type="journal article" date="2014" name="PLoS ONE">
        <title>Transcriptome-Based Identification of ABC Transporters in the Western Tarnished Plant Bug Lygus hesperus.</title>
        <authorList>
            <person name="Hull J.J."/>
            <person name="Chaney K."/>
            <person name="Geib S.M."/>
            <person name="Fabrick J.A."/>
            <person name="Brent C.S."/>
            <person name="Walsh D."/>
            <person name="Lavine L.C."/>
        </authorList>
    </citation>
    <scope>NUCLEOTIDE SEQUENCE</scope>
</reference>
<dbReference type="GO" id="GO:0030234">
    <property type="term" value="F:enzyme regulator activity"/>
    <property type="evidence" value="ECO:0007669"/>
    <property type="project" value="TreeGrafter"/>
</dbReference>
<dbReference type="PROSITE" id="PS01329">
    <property type="entry name" value="COX6A"/>
    <property type="match status" value="1"/>
</dbReference>
<evidence type="ECO:0000256" key="7">
    <source>
        <dbReference type="ARBA" id="ARBA00022989"/>
    </source>
</evidence>
<dbReference type="InterPro" id="IPR001349">
    <property type="entry name" value="Cyt_c_oxidase_su6a"/>
</dbReference>
<comment type="pathway">
    <text evidence="2">Energy metabolism; oxidative phosphorylation.</text>
</comment>
<organism evidence="13">
    <name type="scientific">Lygus hesperus</name>
    <name type="common">Western plant bug</name>
    <dbReference type="NCBI Taxonomy" id="30085"/>
    <lineage>
        <taxon>Eukaryota</taxon>
        <taxon>Metazoa</taxon>
        <taxon>Ecdysozoa</taxon>
        <taxon>Arthropoda</taxon>
        <taxon>Hexapoda</taxon>
        <taxon>Insecta</taxon>
        <taxon>Pterygota</taxon>
        <taxon>Neoptera</taxon>
        <taxon>Paraneoptera</taxon>
        <taxon>Hemiptera</taxon>
        <taxon>Heteroptera</taxon>
        <taxon>Panheteroptera</taxon>
        <taxon>Cimicomorpha</taxon>
        <taxon>Miridae</taxon>
        <taxon>Mirini</taxon>
        <taxon>Lygus</taxon>
    </lineage>
</organism>
<evidence type="ECO:0000256" key="10">
    <source>
        <dbReference type="ARBA" id="ARBA00023136"/>
    </source>
</evidence>
<keyword evidence="7" id="KW-1133">Transmembrane helix</keyword>
<comment type="subcellular location">
    <subcellularLocation>
        <location evidence="1">Mitochondrion inner membrane</location>
        <topology evidence="1">Single-pass membrane protein</topology>
    </subcellularLocation>
</comment>
<evidence type="ECO:0000256" key="12">
    <source>
        <dbReference type="RuleBase" id="RU004397"/>
    </source>
</evidence>
<keyword evidence="10 12" id="KW-0472">Membrane</keyword>
<dbReference type="EMBL" id="GBHO01005301">
    <property type="protein sequence ID" value="JAG38303.1"/>
    <property type="molecule type" value="Transcribed_RNA"/>
</dbReference>
<evidence type="ECO:0000256" key="5">
    <source>
        <dbReference type="ARBA" id="ARBA00022792"/>
    </source>
</evidence>
<keyword evidence="8" id="KW-0560">Oxidoreductase</keyword>
<dbReference type="InterPro" id="IPR036418">
    <property type="entry name" value="Cyt_c_oxidase_su6a_sf"/>
</dbReference>
<dbReference type="GO" id="GO:0005743">
    <property type="term" value="C:mitochondrial inner membrane"/>
    <property type="evidence" value="ECO:0007669"/>
    <property type="project" value="UniProtKB-SubCell"/>
</dbReference>
<proteinExistence type="inferred from homology"/>
<evidence type="ECO:0000256" key="9">
    <source>
        <dbReference type="ARBA" id="ARBA00023128"/>
    </source>
</evidence>
<keyword evidence="5 12" id="KW-0999">Mitochondrion inner membrane</keyword>
<protein>
    <recommendedName>
        <fullName evidence="12">Cytochrome c oxidase subunit</fullName>
    </recommendedName>
    <alternativeName>
        <fullName evidence="12">Cytochrome c oxidase polypeptide VIa</fullName>
    </alternativeName>
</protein>
<dbReference type="Gene3D" id="4.10.95.10">
    <property type="entry name" value="Cytochrome c oxidase, subunit VIa"/>
    <property type="match status" value="1"/>
</dbReference>
<dbReference type="FunFam" id="4.10.95.10:FF:000001">
    <property type="entry name" value="Cytochrome c oxidase subunit 6A, mitochondrial"/>
    <property type="match status" value="1"/>
</dbReference>
<evidence type="ECO:0000256" key="11">
    <source>
        <dbReference type="RuleBase" id="RU004396"/>
    </source>
</evidence>
<dbReference type="PANTHER" id="PTHR11504">
    <property type="entry name" value="CYTOCHROME C OXIDASE POLYPEPTIDE VIA"/>
    <property type="match status" value="1"/>
</dbReference>
<dbReference type="GO" id="GO:0016491">
    <property type="term" value="F:oxidoreductase activity"/>
    <property type="evidence" value="ECO:0007669"/>
    <property type="project" value="UniProtKB-KW"/>
</dbReference>
<evidence type="ECO:0000313" key="13">
    <source>
        <dbReference type="EMBL" id="JAG38303.1"/>
    </source>
</evidence>
<keyword evidence="9 12" id="KW-0496">Mitochondrion</keyword>
<dbReference type="Pfam" id="PF02046">
    <property type="entry name" value="COX6A"/>
    <property type="match status" value="1"/>
</dbReference>
<evidence type="ECO:0000256" key="8">
    <source>
        <dbReference type="ARBA" id="ARBA00023002"/>
    </source>
</evidence>
<dbReference type="SUPFAM" id="SSF81411">
    <property type="entry name" value="Mitochondrial cytochrome c oxidase subunit VIa"/>
    <property type="match status" value="1"/>
</dbReference>
<evidence type="ECO:0000256" key="6">
    <source>
        <dbReference type="ARBA" id="ARBA00022946"/>
    </source>
</evidence>